<comment type="subcellular location">
    <subcellularLocation>
        <location evidence="2">Cell membrane</location>
        <topology evidence="2">Multi-pass membrane protein</topology>
    </subcellularLocation>
</comment>
<feature type="transmembrane region" description="Helical" evidence="14">
    <location>
        <begin position="454"/>
        <end position="472"/>
    </location>
</feature>
<evidence type="ECO:0000256" key="12">
    <source>
        <dbReference type="ARBA" id="ARBA00023180"/>
    </source>
</evidence>
<comment type="function">
    <text evidence="1">Plays an olfactory role that is not restricted to pheromone sensitivity.</text>
</comment>
<keyword evidence="12" id="KW-0325">Glycoprotein</keyword>
<evidence type="ECO:0000256" key="1">
    <source>
        <dbReference type="ARBA" id="ARBA00003156"/>
    </source>
</evidence>
<evidence type="ECO:0000256" key="4">
    <source>
        <dbReference type="ARBA" id="ARBA00022475"/>
    </source>
</evidence>
<dbReference type="Pfam" id="PF01130">
    <property type="entry name" value="CD36"/>
    <property type="match status" value="1"/>
</dbReference>
<keyword evidence="5" id="KW-0716">Sensory transduction</keyword>
<keyword evidence="6 14" id="KW-0812">Transmembrane</keyword>
<keyword evidence="7" id="KW-0552">Olfaction</keyword>
<evidence type="ECO:0000256" key="14">
    <source>
        <dbReference type="SAM" id="Phobius"/>
    </source>
</evidence>
<evidence type="ECO:0000313" key="15">
    <source>
        <dbReference type="EMBL" id="CRL04099.1"/>
    </source>
</evidence>
<evidence type="ECO:0000256" key="11">
    <source>
        <dbReference type="ARBA" id="ARBA00023170"/>
    </source>
</evidence>
<dbReference type="GO" id="GO:0005737">
    <property type="term" value="C:cytoplasm"/>
    <property type="evidence" value="ECO:0007669"/>
    <property type="project" value="TreeGrafter"/>
</dbReference>
<feature type="non-terminal residue" evidence="15">
    <location>
        <position position="1"/>
    </location>
</feature>
<dbReference type="AlphaFoldDB" id="A0A1J1IV19"/>
<keyword evidence="9 14" id="KW-0472">Membrane</keyword>
<feature type="transmembrane region" description="Helical" evidence="14">
    <location>
        <begin position="12"/>
        <end position="30"/>
    </location>
</feature>
<keyword evidence="16" id="KW-1185">Reference proteome</keyword>
<dbReference type="PANTHER" id="PTHR11923">
    <property type="entry name" value="SCAVENGER RECEPTOR CLASS B TYPE-1 SR-B1"/>
    <property type="match status" value="1"/>
</dbReference>
<evidence type="ECO:0000256" key="7">
    <source>
        <dbReference type="ARBA" id="ARBA00022725"/>
    </source>
</evidence>
<dbReference type="InterPro" id="IPR002159">
    <property type="entry name" value="CD36_fam"/>
</dbReference>
<evidence type="ECO:0000313" key="16">
    <source>
        <dbReference type="Proteomes" id="UP000183832"/>
    </source>
</evidence>
<evidence type="ECO:0000256" key="5">
    <source>
        <dbReference type="ARBA" id="ARBA00022606"/>
    </source>
</evidence>
<evidence type="ECO:0000256" key="9">
    <source>
        <dbReference type="ARBA" id="ARBA00023136"/>
    </source>
</evidence>
<keyword evidence="4" id="KW-1003">Cell membrane</keyword>
<organism evidence="15 16">
    <name type="scientific">Clunio marinus</name>
    <dbReference type="NCBI Taxonomy" id="568069"/>
    <lineage>
        <taxon>Eukaryota</taxon>
        <taxon>Metazoa</taxon>
        <taxon>Ecdysozoa</taxon>
        <taxon>Arthropoda</taxon>
        <taxon>Hexapoda</taxon>
        <taxon>Insecta</taxon>
        <taxon>Pterygota</taxon>
        <taxon>Neoptera</taxon>
        <taxon>Endopterygota</taxon>
        <taxon>Diptera</taxon>
        <taxon>Nematocera</taxon>
        <taxon>Chironomoidea</taxon>
        <taxon>Chironomidae</taxon>
        <taxon>Clunio</taxon>
    </lineage>
</organism>
<sequence length="521" mass="58327">ILYVTGKLNSKFVLILFAILFGFVFVPKFLKKQFRNNLVLKPGTDLRKLWEKAPFAVTFKVYIFNITNADVVLMGGKPHVEQIGPYIFDEWKEKIDLVDNEEADTVAFDMVNTFIFRQDLSDGLTGNEIVTIPHLLIMGGLIAVQRDKEPLLEMATKAMTTIFKPKSPFLTAPVMDILFNGVGIDCSSEEFEAMSFCKALENEKPIKVVNDTYLKFSVMGGANATSMGRFEVFRGIKDIMQLGEVVKFDDEEEVDAWDGECNEIIGTDSTIFAPFHDKKDILYAFAPDLCRSLGAEYLKPSSYNHVPTGYYSMNFGDIKGDPRQHCFCRDQDVEKCPPSGTLDLYPCTGAPLIASKPQFLDADETLAKNIDGLNPNRAEHDIFLHLEMMTSTPLSAAKRLQFALDCEPVEKFELMSKLPQTVIPLMWVEESVHLNTTYTGIFRAVYIFLSVNSFIKYSTMIFGILGLTFVVYRIKNEMDEKKNLIQTVAAAVNKSASLTSAESVTKSAIMTAEKIVANGNA</sequence>
<dbReference type="GO" id="GO:0005886">
    <property type="term" value="C:plasma membrane"/>
    <property type="evidence" value="ECO:0007669"/>
    <property type="project" value="UniProtKB-SubCell"/>
</dbReference>
<reference evidence="15 16" key="1">
    <citation type="submission" date="2015-04" db="EMBL/GenBank/DDBJ databases">
        <authorList>
            <person name="Syromyatnikov M.Y."/>
            <person name="Popov V.N."/>
        </authorList>
    </citation>
    <scope>NUCLEOTIDE SEQUENCE [LARGE SCALE GENOMIC DNA]</scope>
</reference>
<dbReference type="PRINTS" id="PR01609">
    <property type="entry name" value="CD36FAMILY"/>
</dbReference>
<keyword evidence="10" id="KW-1015">Disulfide bond</keyword>
<dbReference type="OrthoDB" id="10024078at2759"/>
<dbReference type="EMBL" id="CVRI01000061">
    <property type="protein sequence ID" value="CRL04099.1"/>
    <property type="molecule type" value="Genomic_DNA"/>
</dbReference>
<evidence type="ECO:0000256" key="3">
    <source>
        <dbReference type="ARBA" id="ARBA00010532"/>
    </source>
</evidence>
<evidence type="ECO:0000256" key="6">
    <source>
        <dbReference type="ARBA" id="ARBA00022692"/>
    </source>
</evidence>
<name>A0A1J1IV19_9DIPT</name>
<accession>A0A1J1IV19</accession>
<dbReference type="GO" id="GO:0007608">
    <property type="term" value="P:sensory perception of smell"/>
    <property type="evidence" value="ECO:0007669"/>
    <property type="project" value="UniProtKB-KW"/>
</dbReference>
<evidence type="ECO:0000256" key="2">
    <source>
        <dbReference type="ARBA" id="ARBA00004651"/>
    </source>
</evidence>
<evidence type="ECO:0000256" key="13">
    <source>
        <dbReference type="ARBA" id="ARBA00040646"/>
    </source>
</evidence>
<proteinExistence type="inferred from homology"/>
<dbReference type="STRING" id="568069.A0A1J1IV19"/>
<evidence type="ECO:0000256" key="10">
    <source>
        <dbReference type="ARBA" id="ARBA00023157"/>
    </source>
</evidence>
<dbReference type="Proteomes" id="UP000183832">
    <property type="component" value="Unassembled WGS sequence"/>
</dbReference>
<comment type="similarity">
    <text evidence="3">Belongs to the CD36 family.</text>
</comment>
<dbReference type="PANTHER" id="PTHR11923:SF69">
    <property type="entry name" value="SENSORY NEURON MEMBRANE PROTEIN 1"/>
    <property type="match status" value="1"/>
</dbReference>
<evidence type="ECO:0000256" key="8">
    <source>
        <dbReference type="ARBA" id="ARBA00022989"/>
    </source>
</evidence>
<gene>
    <name evidence="15" type="ORF">CLUMA_CG017212</name>
</gene>
<protein>
    <recommendedName>
        <fullName evidence="13">Sensory neuron membrane protein 1</fullName>
    </recommendedName>
</protein>
<keyword evidence="8 14" id="KW-1133">Transmembrane helix</keyword>
<dbReference type="GO" id="GO:0005044">
    <property type="term" value="F:scavenger receptor activity"/>
    <property type="evidence" value="ECO:0007669"/>
    <property type="project" value="TreeGrafter"/>
</dbReference>
<keyword evidence="11" id="KW-0675">Receptor</keyword>